<protein>
    <submittedName>
        <fullName evidence="2">Uncharacterized protein</fullName>
    </submittedName>
</protein>
<dbReference type="Proteomes" id="UP000836841">
    <property type="component" value="Chromosome 1"/>
</dbReference>
<dbReference type="EMBL" id="OU466857">
    <property type="protein sequence ID" value="CAH2033865.1"/>
    <property type="molecule type" value="Genomic_DNA"/>
</dbReference>
<gene>
    <name evidence="2" type="ORF">TAV2_LOCUS3705</name>
</gene>
<sequence>MTTPTYNHLLCIGLIFLQCFSSGFGRNLQDKLGATQYTPKHVEVTAPVTNSGPKDILSSIGLGEVISEEMHHIHIGTDPDSSLRNKQDSLNYERLSKTIRGTVSITFSFPFIKIPFSDKVSTVATINKLNEDKLEGIVITPTNTHHEFGLSLQKPVLSTQY</sequence>
<keyword evidence="1" id="KW-0732">Signal</keyword>
<evidence type="ECO:0000313" key="3">
    <source>
        <dbReference type="Proteomes" id="UP000836841"/>
    </source>
</evidence>
<dbReference type="AlphaFoldDB" id="A0AAU9R4U1"/>
<accession>A0AAU9R4U1</accession>
<evidence type="ECO:0000256" key="1">
    <source>
        <dbReference type="SAM" id="SignalP"/>
    </source>
</evidence>
<feature type="signal peptide" evidence="1">
    <location>
        <begin position="1"/>
        <end position="25"/>
    </location>
</feature>
<keyword evidence="3" id="KW-1185">Reference proteome</keyword>
<organism evidence="2 3">
    <name type="scientific">Thlaspi arvense</name>
    <name type="common">Field penny-cress</name>
    <dbReference type="NCBI Taxonomy" id="13288"/>
    <lineage>
        <taxon>Eukaryota</taxon>
        <taxon>Viridiplantae</taxon>
        <taxon>Streptophyta</taxon>
        <taxon>Embryophyta</taxon>
        <taxon>Tracheophyta</taxon>
        <taxon>Spermatophyta</taxon>
        <taxon>Magnoliopsida</taxon>
        <taxon>eudicotyledons</taxon>
        <taxon>Gunneridae</taxon>
        <taxon>Pentapetalae</taxon>
        <taxon>rosids</taxon>
        <taxon>malvids</taxon>
        <taxon>Brassicales</taxon>
        <taxon>Brassicaceae</taxon>
        <taxon>Thlaspideae</taxon>
        <taxon>Thlaspi</taxon>
    </lineage>
</organism>
<feature type="chain" id="PRO_5043628106" evidence="1">
    <location>
        <begin position="26"/>
        <end position="161"/>
    </location>
</feature>
<reference evidence="2 3" key="1">
    <citation type="submission" date="2022-03" db="EMBL/GenBank/DDBJ databases">
        <authorList>
            <person name="Nunn A."/>
            <person name="Chopra R."/>
            <person name="Nunn A."/>
            <person name="Contreras Garrido A."/>
        </authorList>
    </citation>
    <scope>NUCLEOTIDE SEQUENCE [LARGE SCALE GENOMIC DNA]</scope>
</reference>
<evidence type="ECO:0000313" key="2">
    <source>
        <dbReference type="EMBL" id="CAH2033865.1"/>
    </source>
</evidence>
<name>A0AAU9R4U1_THLAR</name>
<proteinExistence type="predicted"/>